<gene>
    <name evidence="1" type="ordered locus">RB4797</name>
</gene>
<reference evidence="1 2" key="1">
    <citation type="journal article" date="2003" name="Proc. Natl. Acad. Sci. U.S.A.">
        <title>Complete genome sequence of the marine planctomycete Pirellula sp. strain 1.</title>
        <authorList>
            <person name="Gloeckner F.O."/>
            <person name="Kube M."/>
            <person name="Bauer M."/>
            <person name="Teeling H."/>
            <person name="Lombardot T."/>
            <person name="Ludwig W."/>
            <person name="Gade D."/>
            <person name="Beck A."/>
            <person name="Borzym K."/>
            <person name="Heitmann K."/>
            <person name="Rabus R."/>
            <person name="Schlesner H."/>
            <person name="Amann R."/>
            <person name="Reinhardt R."/>
        </authorList>
    </citation>
    <scope>NUCLEOTIDE SEQUENCE [LARGE SCALE GENOMIC DNA]</scope>
    <source>
        <strain evidence="2">DSM 10527 / NCIMB 13988 / SH1</strain>
    </source>
</reference>
<accession>Q7UH78</accession>
<evidence type="ECO:0000313" key="1">
    <source>
        <dbReference type="EMBL" id="CAD78098.1"/>
    </source>
</evidence>
<dbReference type="KEGG" id="rba:RB4797"/>
<dbReference type="HOGENOM" id="CLU_3358110_0_0_0"/>
<keyword evidence="2" id="KW-1185">Reference proteome</keyword>
<name>Q7UH78_RHOBA</name>
<proteinExistence type="predicted"/>
<protein>
    <submittedName>
        <fullName evidence="1">Uncharacterized protein</fullName>
    </submittedName>
</protein>
<organism evidence="1 2">
    <name type="scientific">Rhodopirellula baltica (strain DSM 10527 / NCIMB 13988 / SH1)</name>
    <dbReference type="NCBI Taxonomy" id="243090"/>
    <lineage>
        <taxon>Bacteria</taxon>
        <taxon>Pseudomonadati</taxon>
        <taxon>Planctomycetota</taxon>
        <taxon>Planctomycetia</taxon>
        <taxon>Pirellulales</taxon>
        <taxon>Pirellulaceae</taxon>
        <taxon>Rhodopirellula</taxon>
    </lineage>
</organism>
<dbReference type="EnsemblBacteria" id="CAD78098">
    <property type="protein sequence ID" value="CAD78098"/>
    <property type="gene ID" value="RB4797"/>
</dbReference>
<sequence>MVLDTAYFVGQLCRPERNEVEFRRDGEIDVGFRVMP</sequence>
<dbReference type="AlphaFoldDB" id="Q7UH78"/>
<dbReference type="Proteomes" id="UP000001025">
    <property type="component" value="Chromosome"/>
</dbReference>
<dbReference type="InParanoid" id="Q7UH78"/>
<dbReference type="STRING" id="243090.RB4797"/>
<dbReference type="EMBL" id="BX294141">
    <property type="protein sequence ID" value="CAD78098.1"/>
    <property type="molecule type" value="Genomic_DNA"/>
</dbReference>
<evidence type="ECO:0000313" key="2">
    <source>
        <dbReference type="Proteomes" id="UP000001025"/>
    </source>
</evidence>